<evidence type="ECO:0000313" key="1">
    <source>
        <dbReference type="EMBL" id="SBR77651.1"/>
    </source>
</evidence>
<reference evidence="1" key="2">
    <citation type="submission" date="2016-06" db="EMBL/GenBank/DDBJ databases">
        <title>The genome of a short-lived fish provides insights into sex chromosome evolution and the genetic control of aging.</title>
        <authorList>
            <person name="Reichwald K."/>
            <person name="Felder M."/>
            <person name="Petzold A."/>
            <person name="Koch P."/>
            <person name="Groth M."/>
            <person name="Platzer M."/>
        </authorList>
    </citation>
    <scope>NUCLEOTIDE SEQUENCE</scope>
    <source>
        <tissue evidence="1">Brain</tissue>
    </source>
</reference>
<accession>A0A1A8P8Q0</accession>
<gene>
    <name evidence="1" type="primary">Nfu_g_1_006371</name>
</gene>
<feature type="non-terminal residue" evidence="1">
    <location>
        <position position="83"/>
    </location>
</feature>
<proteinExistence type="predicted"/>
<reference evidence="1" key="1">
    <citation type="submission" date="2016-05" db="EMBL/GenBank/DDBJ databases">
        <authorList>
            <person name="Lavstsen T."/>
            <person name="Jespersen J.S."/>
        </authorList>
    </citation>
    <scope>NUCLEOTIDE SEQUENCE</scope>
    <source>
        <tissue evidence="1">Brain</tissue>
    </source>
</reference>
<dbReference type="AlphaFoldDB" id="A0A1A8P8Q0"/>
<name>A0A1A8P8Q0_9TELE</name>
<dbReference type="EMBL" id="HAEI01001786">
    <property type="protein sequence ID" value="SBR77651.1"/>
    <property type="molecule type" value="Transcribed_RNA"/>
</dbReference>
<sequence length="83" mass="9908">MFVLHQGRNGTLLPVINVVTLFYLQHKQLSLKWTVNRVPHAYNQLLHFVLLSQSSQFLLTEKGRRKTESCTFVHWLEFYTKLY</sequence>
<organism evidence="1">
    <name type="scientific">Nothobranchius rachovii</name>
    <name type="common">bluefin notho</name>
    <dbReference type="NCBI Taxonomy" id="451742"/>
    <lineage>
        <taxon>Eukaryota</taxon>
        <taxon>Metazoa</taxon>
        <taxon>Chordata</taxon>
        <taxon>Craniata</taxon>
        <taxon>Vertebrata</taxon>
        <taxon>Euteleostomi</taxon>
        <taxon>Actinopterygii</taxon>
        <taxon>Neopterygii</taxon>
        <taxon>Teleostei</taxon>
        <taxon>Neoteleostei</taxon>
        <taxon>Acanthomorphata</taxon>
        <taxon>Ovalentaria</taxon>
        <taxon>Atherinomorphae</taxon>
        <taxon>Cyprinodontiformes</taxon>
        <taxon>Nothobranchiidae</taxon>
        <taxon>Nothobranchius</taxon>
    </lineage>
</organism>
<protein>
    <submittedName>
        <fullName evidence="1">Uncharacterized protein</fullName>
    </submittedName>
</protein>